<evidence type="ECO:0000259" key="6">
    <source>
        <dbReference type="PROSITE" id="PS50262"/>
    </source>
</evidence>
<evidence type="ECO:0000256" key="5">
    <source>
        <dbReference type="SAM" id="Phobius"/>
    </source>
</evidence>
<name>A0A815REN6_ADIRI</name>
<feature type="transmembrane region" description="Helical" evidence="5">
    <location>
        <begin position="18"/>
        <end position="42"/>
    </location>
</feature>
<dbReference type="AlphaFoldDB" id="A0A815REN6"/>
<feature type="transmembrane region" description="Helical" evidence="5">
    <location>
        <begin position="54"/>
        <end position="82"/>
    </location>
</feature>
<evidence type="ECO:0000256" key="2">
    <source>
        <dbReference type="ARBA" id="ARBA00022692"/>
    </source>
</evidence>
<dbReference type="Gene3D" id="1.20.1070.10">
    <property type="entry name" value="Rhodopsin 7-helix transmembrane proteins"/>
    <property type="match status" value="1"/>
</dbReference>
<dbReference type="CDD" id="cd00637">
    <property type="entry name" value="7tm_classA_rhodopsin-like"/>
    <property type="match status" value="1"/>
</dbReference>
<dbReference type="OrthoDB" id="10062352at2759"/>
<proteinExistence type="predicted"/>
<dbReference type="GO" id="GO:0016020">
    <property type="term" value="C:membrane"/>
    <property type="evidence" value="ECO:0007669"/>
    <property type="project" value="UniProtKB-SubCell"/>
</dbReference>
<dbReference type="InterPro" id="IPR052954">
    <property type="entry name" value="GPCR-Ligand_Int"/>
</dbReference>
<accession>A0A815REN6</accession>
<reference evidence="8" key="1">
    <citation type="submission" date="2021-02" db="EMBL/GenBank/DDBJ databases">
        <authorList>
            <person name="Nowell W R."/>
        </authorList>
    </citation>
    <scope>NUCLEOTIDE SEQUENCE</scope>
</reference>
<keyword evidence="4 5" id="KW-0472">Membrane</keyword>
<comment type="subcellular location">
    <subcellularLocation>
        <location evidence="1">Membrane</location>
    </subcellularLocation>
</comment>
<dbReference type="SUPFAM" id="SSF81321">
    <property type="entry name" value="Family A G protein-coupled receptor-like"/>
    <property type="match status" value="1"/>
</dbReference>
<feature type="transmembrane region" description="Helical" evidence="5">
    <location>
        <begin position="234"/>
        <end position="258"/>
    </location>
</feature>
<evidence type="ECO:0000313" key="8">
    <source>
        <dbReference type="EMBL" id="CAF1474882.1"/>
    </source>
</evidence>
<comment type="caution">
    <text evidence="8">The sequence shown here is derived from an EMBL/GenBank/DDBJ whole genome shotgun (WGS) entry which is preliminary data.</text>
</comment>
<dbReference type="EMBL" id="CAJNOR010003629">
    <property type="protein sequence ID" value="CAF1432228.1"/>
    <property type="molecule type" value="Genomic_DNA"/>
</dbReference>
<feature type="transmembrane region" description="Helical" evidence="5">
    <location>
        <begin position="94"/>
        <end position="115"/>
    </location>
</feature>
<gene>
    <name evidence="8" type="ORF">EDS130_LOCUS41038</name>
    <name evidence="7" type="ORF">XAT740_LOCUS35844</name>
</gene>
<dbReference type="InterPro" id="IPR000276">
    <property type="entry name" value="GPCR_Rhodpsn"/>
</dbReference>
<dbReference type="EMBL" id="CAJNOJ010000520">
    <property type="protein sequence ID" value="CAF1474882.1"/>
    <property type="molecule type" value="Genomic_DNA"/>
</dbReference>
<keyword evidence="3 5" id="KW-1133">Transmembrane helix</keyword>
<dbReference type="PANTHER" id="PTHR46641:SF18">
    <property type="entry name" value="G-PROTEIN COUPLED RECEPTORS FAMILY 1 PROFILE DOMAIN-CONTAINING PROTEIN"/>
    <property type="match status" value="1"/>
</dbReference>
<protein>
    <recommendedName>
        <fullName evidence="6">G-protein coupled receptors family 1 profile domain-containing protein</fullName>
    </recommendedName>
</protein>
<evidence type="ECO:0000313" key="7">
    <source>
        <dbReference type="EMBL" id="CAF1432228.1"/>
    </source>
</evidence>
<feature type="transmembrane region" description="Helical" evidence="5">
    <location>
        <begin position="278"/>
        <end position="300"/>
    </location>
</feature>
<evidence type="ECO:0000313" key="9">
    <source>
        <dbReference type="Proteomes" id="UP000663828"/>
    </source>
</evidence>
<evidence type="ECO:0000256" key="3">
    <source>
        <dbReference type="ARBA" id="ARBA00022989"/>
    </source>
</evidence>
<evidence type="ECO:0000256" key="1">
    <source>
        <dbReference type="ARBA" id="ARBA00004370"/>
    </source>
</evidence>
<evidence type="ECO:0000256" key="4">
    <source>
        <dbReference type="ARBA" id="ARBA00023136"/>
    </source>
</evidence>
<keyword evidence="9" id="KW-1185">Reference proteome</keyword>
<dbReference type="GO" id="GO:0004930">
    <property type="term" value="F:G protein-coupled receptor activity"/>
    <property type="evidence" value="ECO:0007669"/>
    <property type="project" value="InterPro"/>
</dbReference>
<dbReference type="InterPro" id="IPR017452">
    <property type="entry name" value="GPCR_Rhodpsn_7TM"/>
</dbReference>
<evidence type="ECO:0000313" key="10">
    <source>
        <dbReference type="Proteomes" id="UP000663852"/>
    </source>
</evidence>
<feature type="transmembrane region" description="Helical" evidence="5">
    <location>
        <begin position="135"/>
        <end position="156"/>
    </location>
</feature>
<dbReference type="PANTHER" id="PTHR46641">
    <property type="entry name" value="FMRFAMIDE RECEPTOR-RELATED"/>
    <property type="match status" value="1"/>
</dbReference>
<dbReference type="Pfam" id="PF00001">
    <property type="entry name" value="7tm_1"/>
    <property type="match status" value="1"/>
</dbReference>
<keyword evidence="2 5" id="KW-0812">Transmembrane</keyword>
<dbReference type="Proteomes" id="UP000663852">
    <property type="component" value="Unassembled WGS sequence"/>
</dbReference>
<sequence length="320" mass="37403">MSSISKDFLSTLNIVQYYFYRLILPIFLIFGTIGNVFNLIIFVQPYLRKSPCSIYLLVYTIISICWIDFIGLTSSLSIGYSIDISIQSTIICRIRTYIIYVTINLLPELLILVAFDRTCISSRRLIIRQYSTMKIAIYSISCITFFWIIFNIPALIYTNIEQFPTGQFICIPLPNNVFNEFIFVFFAISYGILPPCVLIIFVFIILSNLLHYRNIILSVDNLCQYRPNKKEQQLIIMLLTQILITILCQIPSSIFQIYSVITKNYDKSFEQILIESFIYNLFVFLLYLPSCLSFYVYLIAAKTFRYEVSRAIKKILFISH</sequence>
<dbReference type="PROSITE" id="PS50262">
    <property type="entry name" value="G_PROTEIN_RECEP_F1_2"/>
    <property type="match status" value="1"/>
</dbReference>
<organism evidence="8 10">
    <name type="scientific">Adineta ricciae</name>
    <name type="common">Rotifer</name>
    <dbReference type="NCBI Taxonomy" id="249248"/>
    <lineage>
        <taxon>Eukaryota</taxon>
        <taxon>Metazoa</taxon>
        <taxon>Spiralia</taxon>
        <taxon>Gnathifera</taxon>
        <taxon>Rotifera</taxon>
        <taxon>Eurotatoria</taxon>
        <taxon>Bdelloidea</taxon>
        <taxon>Adinetida</taxon>
        <taxon>Adinetidae</taxon>
        <taxon>Adineta</taxon>
    </lineage>
</organism>
<dbReference type="Proteomes" id="UP000663828">
    <property type="component" value="Unassembled WGS sequence"/>
</dbReference>
<feature type="domain" description="G-protein coupled receptors family 1 profile" evidence="6">
    <location>
        <begin position="34"/>
        <end position="297"/>
    </location>
</feature>
<feature type="transmembrane region" description="Helical" evidence="5">
    <location>
        <begin position="181"/>
        <end position="206"/>
    </location>
</feature>